<evidence type="ECO:0000313" key="2">
    <source>
        <dbReference type="EMBL" id="MEK0312011.1"/>
    </source>
</evidence>
<proteinExistence type="predicted"/>
<sequence length="168" mass="19865">MSNRMLGKLLIKFLERDNCDIDHKKNKSSYRNANNLSLLINKLKIKCYILSLILSIFIIIIKQNNYIIAYNNNNNNNNFSYHLQMINNDIISLSLRRQQVFILEVSHSNTNTKQILRQRCLVLARLILNLEQQKKIIQELITEGIDNNQKIDQLLELKRHFINQSMLI</sequence>
<name>A0ABU8ZT77_9MOLU</name>
<dbReference type="RefSeq" id="WP_340495425.1">
    <property type="nucleotide sequence ID" value="NZ_JAOSIK010000017.1"/>
</dbReference>
<feature type="transmembrane region" description="Helical" evidence="1">
    <location>
        <begin position="45"/>
        <end position="61"/>
    </location>
</feature>
<comment type="caution">
    <text evidence="2">The sequence shown here is derived from an EMBL/GenBank/DDBJ whole genome shotgun (WGS) entry which is preliminary data.</text>
</comment>
<dbReference type="EMBL" id="JAOSIK010000017">
    <property type="protein sequence ID" value="MEK0312011.1"/>
    <property type="molecule type" value="Genomic_DNA"/>
</dbReference>
<evidence type="ECO:0008006" key="4">
    <source>
        <dbReference type="Google" id="ProtNLM"/>
    </source>
</evidence>
<dbReference type="Proteomes" id="UP001382955">
    <property type="component" value="Unassembled WGS sequence"/>
</dbReference>
<keyword evidence="1" id="KW-0472">Membrane</keyword>
<accession>A0ABU8ZT77</accession>
<keyword evidence="1" id="KW-0812">Transmembrane</keyword>
<keyword evidence="3" id="KW-1185">Reference proteome</keyword>
<organism evidence="2 3">
    <name type="scientific">Candidatus Phytoplasma fabacearum</name>
    <dbReference type="NCBI Taxonomy" id="2982628"/>
    <lineage>
        <taxon>Bacteria</taxon>
        <taxon>Bacillati</taxon>
        <taxon>Mycoplasmatota</taxon>
        <taxon>Mollicutes</taxon>
        <taxon>Acholeplasmatales</taxon>
        <taxon>Acholeplasmataceae</taxon>
        <taxon>Candidatus Phytoplasma</taxon>
        <taxon>16SrII (Peanut WB group)</taxon>
    </lineage>
</organism>
<reference evidence="2 3" key="1">
    <citation type="journal article" date="2023" name="Int. J. Syst. Evol. Microbiol.">
        <title>The observation of taxonomic boundaries for the 16SrII and 16SrXXV phytoplasmas using genome-based delimitation.</title>
        <authorList>
            <person name="Rodrigues Jardim B."/>
            <person name="Tran-Nguyen L.T.T."/>
            <person name="Gambley C."/>
            <person name="Al-Sadi A.M."/>
            <person name="Al-Subhi A.M."/>
            <person name="Foissac X."/>
            <person name="Salar P."/>
            <person name="Cai H."/>
            <person name="Yang J.Y."/>
            <person name="Davis R."/>
            <person name="Jones L."/>
            <person name="Rodoni B."/>
            <person name="Constable F.E."/>
        </authorList>
    </citation>
    <scope>NUCLEOTIDE SEQUENCE [LARGE SCALE GENOMIC DNA]</scope>
    <source>
        <strain evidence="2">BAWM-322</strain>
    </source>
</reference>
<gene>
    <name evidence="2" type="ORF">OC725_01905</name>
</gene>
<evidence type="ECO:0000313" key="3">
    <source>
        <dbReference type="Proteomes" id="UP001382955"/>
    </source>
</evidence>
<protein>
    <recommendedName>
        <fullName evidence="4">Transmembrane protein</fullName>
    </recommendedName>
</protein>
<evidence type="ECO:0000256" key="1">
    <source>
        <dbReference type="SAM" id="Phobius"/>
    </source>
</evidence>
<keyword evidence="1" id="KW-1133">Transmembrane helix</keyword>